<feature type="region of interest" description="Disordered" evidence="1">
    <location>
        <begin position="131"/>
        <end position="339"/>
    </location>
</feature>
<feature type="compositionally biased region" description="Polar residues" evidence="1">
    <location>
        <begin position="211"/>
        <end position="231"/>
    </location>
</feature>
<feature type="compositionally biased region" description="Basic and acidic residues" evidence="1">
    <location>
        <begin position="246"/>
        <end position="255"/>
    </location>
</feature>
<evidence type="ECO:0000313" key="2">
    <source>
        <dbReference type="EMBL" id="CAG8553781.1"/>
    </source>
</evidence>
<dbReference type="AlphaFoldDB" id="A0A9N9B5D6"/>
<proteinExistence type="predicted"/>
<feature type="compositionally biased region" description="Low complexity" evidence="1">
    <location>
        <begin position="190"/>
        <end position="208"/>
    </location>
</feature>
<dbReference type="OrthoDB" id="2424038at2759"/>
<dbReference type="EMBL" id="CAJVPK010000843">
    <property type="protein sequence ID" value="CAG8553781.1"/>
    <property type="molecule type" value="Genomic_DNA"/>
</dbReference>
<reference evidence="2" key="1">
    <citation type="submission" date="2021-06" db="EMBL/GenBank/DDBJ databases">
        <authorList>
            <person name="Kallberg Y."/>
            <person name="Tangrot J."/>
            <person name="Rosling A."/>
        </authorList>
    </citation>
    <scope>NUCLEOTIDE SEQUENCE</scope>
    <source>
        <strain evidence="2">AZ414A</strain>
    </source>
</reference>
<sequence length="427" mass="48443">LVQKTTFQLDKPDKPVNRRKIQQRLLTSMAPSRRNYYQKDTFTTIHNARKANAVDFIHQTETKDKIVDLVLESGDKGIGINSLPHEYFRKYNRALTYTGKKLYEDLVKHLPNAFLATKIGTGPLIIKAQANLSQEDSQRESGWKNPYGPLPLPETPELYNRVGKYYPHHHRNGQPSSSSPSSYRSTDGHPSSYRNGQPSSSSSSSYRSTDGHPSSSSYCSTDGHLSSSSYRSMDGQPPPSSSYRSTTDRYDERRKSISPFSSPLSPPQTSLGSYRPRQSSPTLPFSISSPLSPSLPKGESTEYFSQLAPFNYPPQNNKNNNNNNNNNYHSSPTKSEIINGKNDKREYDDYFEYSRNKKIEDVIEKMMISEETPSIIESKEKDIYIESGFKKFKELISGNIKKPVIIKREDAPNLTELQRVALELLFI</sequence>
<feature type="compositionally biased region" description="Low complexity" evidence="1">
    <location>
        <begin position="316"/>
        <end position="327"/>
    </location>
</feature>
<feature type="non-terminal residue" evidence="2">
    <location>
        <position position="427"/>
    </location>
</feature>
<name>A0A9N9B5D6_9GLOM</name>
<feature type="compositionally biased region" description="Low complexity" evidence="1">
    <location>
        <begin position="257"/>
        <end position="296"/>
    </location>
</feature>
<keyword evidence="3" id="KW-1185">Reference proteome</keyword>
<accession>A0A9N9B5D6</accession>
<dbReference type="Proteomes" id="UP000789706">
    <property type="component" value="Unassembled WGS sequence"/>
</dbReference>
<gene>
    <name evidence="2" type="ORF">DEBURN_LOCUS7234</name>
</gene>
<protein>
    <submittedName>
        <fullName evidence="2">1459_t:CDS:1</fullName>
    </submittedName>
</protein>
<organism evidence="2 3">
    <name type="scientific">Diversispora eburnea</name>
    <dbReference type="NCBI Taxonomy" id="1213867"/>
    <lineage>
        <taxon>Eukaryota</taxon>
        <taxon>Fungi</taxon>
        <taxon>Fungi incertae sedis</taxon>
        <taxon>Mucoromycota</taxon>
        <taxon>Glomeromycotina</taxon>
        <taxon>Glomeromycetes</taxon>
        <taxon>Diversisporales</taxon>
        <taxon>Diversisporaceae</taxon>
        <taxon>Diversispora</taxon>
    </lineage>
</organism>
<comment type="caution">
    <text evidence="2">The sequence shown here is derived from an EMBL/GenBank/DDBJ whole genome shotgun (WGS) entry which is preliminary data.</text>
</comment>
<evidence type="ECO:0000256" key="1">
    <source>
        <dbReference type="SAM" id="MobiDB-lite"/>
    </source>
</evidence>
<evidence type="ECO:0000313" key="3">
    <source>
        <dbReference type="Proteomes" id="UP000789706"/>
    </source>
</evidence>